<protein>
    <submittedName>
        <fullName evidence="6">Outer membrane beta-barrel protein</fullName>
    </submittedName>
    <submittedName>
        <fullName evidence="7">Outer membrane immunogenic protein</fullName>
    </submittedName>
</protein>
<feature type="domain" description="Outer membrane protein beta-barrel" evidence="5">
    <location>
        <begin position="17"/>
        <end position="260"/>
    </location>
</feature>
<proteinExistence type="predicted"/>
<dbReference type="PANTHER" id="PTHR34001:SF3">
    <property type="entry name" value="BLL7405 PROTEIN"/>
    <property type="match status" value="1"/>
</dbReference>
<dbReference type="InterPro" id="IPR027385">
    <property type="entry name" value="Beta-barrel_OMP"/>
</dbReference>
<dbReference type="PANTHER" id="PTHR34001">
    <property type="entry name" value="BLL7405 PROTEIN"/>
    <property type="match status" value="1"/>
</dbReference>
<comment type="subcellular location">
    <subcellularLocation>
        <location evidence="1">Membrane</location>
    </subcellularLocation>
</comment>
<accession>A0A1G6T6Q9</accession>
<gene>
    <name evidence="7" type="ORF">SAMN05216575_101155</name>
    <name evidence="6" type="ORF">SIM71_04010</name>
</gene>
<evidence type="ECO:0000256" key="3">
    <source>
        <dbReference type="ARBA" id="ARBA00023136"/>
    </source>
</evidence>
<keyword evidence="9" id="KW-1185">Reference proteome</keyword>
<name>A0A1G6T6Q9_9GAMM</name>
<dbReference type="InterPro" id="IPR051692">
    <property type="entry name" value="OMP-like"/>
</dbReference>
<dbReference type="Proteomes" id="UP001278050">
    <property type="component" value="Unassembled WGS sequence"/>
</dbReference>
<evidence type="ECO:0000256" key="1">
    <source>
        <dbReference type="ARBA" id="ARBA00004370"/>
    </source>
</evidence>
<evidence type="ECO:0000313" key="8">
    <source>
        <dbReference type="Proteomes" id="UP000182413"/>
    </source>
</evidence>
<feature type="signal peptide" evidence="4">
    <location>
        <begin position="1"/>
        <end position="23"/>
    </location>
</feature>
<dbReference type="InterPro" id="IPR011250">
    <property type="entry name" value="OMP/PagP_B-barrel"/>
</dbReference>
<evidence type="ECO:0000313" key="9">
    <source>
        <dbReference type="Proteomes" id="UP001278050"/>
    </source>
</evidence>
<keyword evidence="2 4" id="KW-0732">Signal</keyword>
<sequence>MRTFTVGALGIFGLISVATCAQAQTGAVRDWSGAYLGGSVGVVESRATTDASTADGFPGSYFTPPDPQQIAGEADGSLSHSSLSGGIFGGFGRQFGNLYLGLEASANTLGFDETRTSGAVYLSNAAGAFTQELSVKADWQATMRARLGWAQDRWLVYLTGGAAVARIQLDAAFSDDFLGVGARGGNSTKETKLGWIVGLGGEYALNENWSIRGDYLYADYGKVDTSYTVTNPVFPVFANTLKSSAQFKTQTLSIGMSYRF</sequence>
<reference evidence="6 9" key="2">
    <citation type="submission" date="2023-11" db="EMBL/GenBank/DDBJ databases">
        <title>MicrobeMod: A computational toolkit for identifying prokaryotic methylation and restriction-modification with nanopore sequencing.</title>
        <authorList>
            <person name="Crits-Christoph A."/>
            <person name="Kang S.C."/>
            <person name="Lee H."/>
            <person name="Ostrov N."/>
        </authorList>
    </citation>
    <scope>NUCLEOTIDE SEQUENCE [LARGE SCALE GENOMIC DNA]</scope>
    <source>
        <strain evidence="6 9">ATCC BAA-571</strain>
    </source>
</reference>
<evidence type="ECO:0000256" key="2">
    <source>
        <dbReference type="ARBA" id="ARBA00022729"/>
    </source>
</evidence>
<dbReference type="Gene3D" id="2.40.160.20">
    <property type="match status" value="1"/>
</dbReference>
<feature type="chain" id="PRO_5010310677" evidence="4">
    <location>
        <begin position="24"/>
        <end position="260"/>
    </location>
</feature>
<keyword evidence="3" id="KW-0472">Membrane</keyword>
<dbReference type="SUPFAM" id="SSF56925">
    <property type="entry name" value="OMPA-like"/>
    <property type="match status" value="1"/>
</dbReference>
<evidence type="ECO:0000256" key="4">
    <source>
        <dbReference type="SAM" id="SignalP"/>
    </source>
</evidence>
<dbReference type="AlphaFoldDB" id="A0A1G6T6Q9"/>
<dbReference type="EMBL" id="FNAE01000001">
    <property type="protein sequence ID" value="SDD24226.1"/>
    <property type="molecule type" value="Genomic_DNA"/>
</dbReference>
<evidence type="ECO:0000259" key="5">
    <source>
        <dbReference type="Pfam" id="PF13505"/>
    </source>
</evidence>
<dbReference type="Pfam" id="PF13505">
    <property type="entry name" value="OMP_b-brl"/>
    <property type="match status" value="1"/>
</dbReference>
<dbReference type="RefSeq" id="WP_162274995.1">
    <property type="nucleotide sequence ID" value="NZ_CBCSET010000001.1"/>
</dbReference>
<evidence type="ECO:0000313" key="6">
    <source>
        <dbReference type="EMBL" id="MDX5991210.1"/>
    </source>
</evidence>
<reference evidence="7 8" key="1">
    <citation type="submission" date="2016-10" db="EMBL/GenBank/DDBJ databases">
        <authorList>
            <person name="de Groot N.N."/>
        </authorList>
    </citation>
    <scope>NUCLEOTIDE SEQUENCE [LARGE SCALE GENOMIC DNA]</scope>
    <source>
        <strain evidence="7 8">JCM 10630</strain>
    </source>
</reference>
<evidence type="ECO:0000313" key="7">
    <source>
        <dbReference type="EMBL" id="SDD24226.1"/>
    </source>
</evidence>
<dbReference type="Proteomes" id="UP000182413">
    <property type="component" value="Unassembled WGS sequence"/>
</dbReference>
<organism evidence="7 8">
    <name type="scientific">Ectopseudomonas alcaliphila</name>
    <dbReference type="NCBI Taxonomy" id="101564"/>
    <lineage>
        <taxon>Bacteria</taxon>
        <taxon>Pseudomonadati</taxon>
        <taxon>Pseudomonadota</taxon>
        <taxon>Gammaproteobacteria</taxon>
        <taxon>Pseudomonadales</taxon>
        <taxon>Pseudomonadaceae</taxon>
        <taxon>Ectopseudomonas</taxon>
    </lineage>
</organism>
<dbReference type="GO" id="GO:0016020">
    <property type="term" value="C:membrane"/>
    <property type="evidence" value="ECO:0007669"/>
    <property type="project" value="UniProtKB-SubCell"/>
</dbReference>
<dbReference type="EMBL" id="JAWXXP010000001">
    <property type="protein sequence ID" value="MDX5991210.1"/>
    <property type="molecule type" value="Genomic_DNA"/>
</dbReference>